<name>A0ACD3ZH29_FUSSC</name>
<dbReference type="Proteomes" id="UP000830768">
    <property type="component" value="Chromosome 8"/>
</dbReference>
<organism evidence="1 2">
    <name type="scientific">Fusarium solani subsp. cucurbitae</name>
    <name type="common">Neocosmosporum cucurbitae</name>
    <dbReference type="NCBI Taxonomy" id="2747967"/>
    <lineage>
        <taxon>Eukaryota</taxon>
        <taxon>Fungi</taxon>
        <taxon>Dikarya</taxon>
        <taxon>Ascomycota</taxon>
        <taxon>Pezizomycotina</taxon>
        <taxon>Sordariomycetes</taxon>
        <taxon>Hypocreomycetidae</taxon>
        <taxon>Hypocreales</taxon>
        <taxon>Nectriaceae</taxon>
        <taxon>Fusarium</taxon>
        <taxon>Fusarium solani species complex</taxon>
    </lineage>
</organism>
<sequence>MPCTEYCIPPTNLPPCSPRRRSFPSLLVLLDCCLPPLQPYPARQTPQSGAPRPAGRPAACAMQATFPGEDLDRARGDVGDERDWSPSWRGPPLCACVCESPCKCASASAYLPPCVTVSAAWKRLLSARNSACLYNDRGKDVSSTGRSSLHSSWRVRSDGGRDWLMTHGKHRRGRPIHHPPFTTLPVTLPPSRQLSIEISAWRPGAGLARRACVLGISWYPTVSAWPLRAKTWGTTRRRPCKQSNGQVMRIKGASPTSLMDQFPMPSGTSILSASPPRQIIPDVLARDSRLSDLLI</sequence>
<proteinExistence type="predicted"/>
<dbReference type="EMBL" id="CP090036">
    <property type="protein sequence ID" value="UPK99393.1"/>
    <property type="molecule type" value="Genomic_DNA"/>
</dbReference>
<protein>
    <submittedName>
        <fullName evidence="1">Uncharacterized protein</fullName>
    </submittedName>
</protein>
<reference evidence="1" key="1">
    <citation type="submission" date="2021-11" db="EMBL/GenBank/DDBJ databases">
        <title>Fusarium solani-melongenae Genome sequencing and assembly.</title>
        <authorList>
            <person name="Xie S."/>
            <person name="Huang L."/>
            <person name="Zhang X."/>
        </authorList>
    </citation>
    <scope>NUCLEOTIDE SEQUENCE</scope>
    <source>
        <strain evidence="1">CRI 24-3</strain>
    </source>
</reference>
<evidence type="ECO:0000313" key="2">
    <source>
        <dbReference type="Proteomes" id="UP000830768"/>
    </source>
</evidence>
<keyword evidence="2" id="KW-1185">Reference proteome</keyword>
<accession>A0ACD3ZH29</accession>
<evidence type="ECO:0000313" key="1">
    <source>
        <dbReference type="EMBL" id="UPK99393.1"/>
    </source>
</evidence>
<gene>
    <name evidence="1" type="ORF">LCI18_010328</name>
</gene>